<feature type="non-terminal residue" evidence="1">
    <location>
        <position position="1"/>
    </location>
</feature>
<proteinExistence type="predicted"/>
<dbReference type="AlphaFoldDB" id="A0A8S3DBH5"/>
<dbReference type="EMBL" id="CAJOBJ010203930">
    <property type="protein sequence ID" value="CAF4991371.1"/>
    <property type="molecule type" value="Genomic_DNA"/>
</dbReference>
<dbReference type="Proteomes" id="UP000681720">
    <property type="component" value="Unassembled WGS sequence"/>
</dbReference>
<comment type="caution">
    <text evidence="1">The sequence shown here is derived from an EMBL/GenBank/DDBJ whole genome shotgun (WGS) entry which is preliminary data.</text>
</comment>
<name>A0A8S3DBH5_9BILA</name>
<evidence type="ECO:0000313" key="2">
    <source>
        <dbReference type="Proteomes" id="UP000681720"/>
    </source>
</evidence>
<reference evidence="1" key="1">
    <citation type="submission" date="2021-02" db="EMBL/GenBank/DDBJ databases">
        <authorList>
            <person name="Nowell W R."/>
        </authorList>
    </citation>
    <scope>NUCLEOTIDE SEQUENCE</scope>
</reference>
<gene>
    <name evidence="1" type="ORF">GIL414_LOCUS56651</name>
</gene>
<evidence type="ECO:0000313" key="1">
    <source>
        <dbReference type="EMBL" id="CAF4991371.1"/>
    </source>
</evidence>
<sequence length="79" mass="8621">IVTGMMGSTAFLSMWMNNTAPTSIMLPVALAVVHELGIYSENSLNRQQAAVINVVFDSTNGEGSDENKIEEFTHTTQRC</sequence>
<accession>A0A8S3DBH5</accession>
<organism evidence="1 2">
    <name type="scientific">Rotaria magnacalcarata</name>
    <dbReference type="NCBI Taxonomy" id="392030"/>
    <lineage>
        <taxon>Eukaryota</taxon>
        <taxon>Metazoa</taxon>
        <taxon>Spiralia</taxon>
        <taxon>Gnathifera</taxon>
        <taxon>Rotifera</taxon>
        <taxon>Eurotatoria</taxon>
        <taxon>Bdelloidea</taxon>
        <taxon>Philodinida</taxon>
        <taxon>Philodinidae</taxon>
        <taxon>Rotaria</taxon>
    </lineage>
</organism>
<protein>
    <submittedName>
        <fullName evidence="1">Uncharacterized protein</fullName>
    </submittedName>
</protein>